<evidence type="ECO:0000313" key="2">
    <source>
        <dbReference type="Proteomes" id="UP000289954"/>
    </source>
</evidence>
<gene>
    <name evidence="1" type="ORF">CBZ_10510</name>
</gene>
<dbReference type="InterPro" id="IPR053550">
    <property type="entry name" value="CD-NTase"/>
</dbReference>
<dbReference type="EMBL" id="BIMR01000065">
    <property type="protein sequence ID" value="GCE75995.1"/>
    <property type="molecule type" value="Genomic_DNA"/>
</dbReference>
<accession>A0A402DPE8</accession>
<dbReference type="NCBIfam" id="NF041117">
    <property type="entry name" value="CBASS_cyclase_b"/>
    <property type="match status" value="1"/>
</dbReference>
<dbReference type="OrthoDB" id="3328101at2"/>
<dbReference type="Proteomes" id="UP000289954">
    <property type="component" value="Unassembled WGS sequence"/>
</dbReference>
<sequence>MSVVDDAFAGLKSRLEITATEQSIAQSRHKLIRDHVRASWEVSDDFLTGSYDRHTKTKKLKDVDIFVVIKADGAQASLRQGTGKAAVNALADVLRTKWPDVSTDDTVATVSYAGEDVASYEIAPAFEASVGYVIPNGTQWMATDPGVHATLVTAKNKECGGKFVPLIKMIKGINRQAGEPIQPSFLLEVMALALVDAPLGRYQDEVRFFLASAADQILDDWPDPAGLGNGVNASSTSWDRSQQQAALKSWLATAEWAIDLENDGKDRAAVEKWRELFGDRMPRP</sequence>
<dbReference type="InterPro" id="IPR043519">
    <property type="entry name" value="NT_sf"/>
</dbReference>
<keyword evidence="2" id="KW-1185">Reference proteome</keyword>
<proteinExistence type="predicted"/>
<organism evidence="1 2">
    <name type="scientific">Cellulomonas biazotea</name>
    <dbReference type="NCBI Taxonomy" id="1709"/>
    <lineage>
        <taxon>Bacteria</taxon>
        <taxon>Bacillati</taxon>
        <taxon>Actinomycetota</taxon>
        <taxon>Actinomycetes</taxon>
        <taxon>Micrococcales</taxon>
        <taxon>Cellulomonadaceae</taxon>
        <taxon>Cellulomonas</taxon>
    </lineage>
</organism>
<dbReference type="AlphaFoldDB" id="A0A402DPE8"/>
<name>A0A402DPE8_9CELL</name>
<comment type="caution">
    <text evidence="1">The sequence shown here is derived from an EMBL/GenBank/DDBJ whole genome shotgun (WGS) entry which is preliminary data.</text>
</comment>
<dbReference type="RefSeq" id="WP_130780604.1">
    <property type="nucleotide sequence ID" value="NZ_BIMR01000065.1"/>
</dbReference>
<dbReference type="Pfam" id="PF18144">
    <property type="entry name" value="SMODS"/>
    <property type="match status" value="1"/>
</dbReference>
<protein>
    <recommendedName>
        <fullName evidence="3">Nucleotidyltransferase</fullName>
    </recommendedName>
</protein>
<dbReference type="Gene3D" id="3.30.460.10">
    <property type="entry name" value="Beta Polymerase, domain 2"/>
    <property type="match status" value="1"/>
</dbReference>
<evidence type="ECO:0008006" key="3">
    <source>
        <dbReference type="Google" id="ProtNLM"/>
    </source>
</evidence>
<dbReference type="SUPFAM" id="SSF81301">
    <property type="entry name" value="Nucleotidyltransferase"/>
    <property type="match status" value="1"/>
</dbReference>
<evidence type="ECO:0000313" key="1">
    <source>
        <dbReference type="EMBL" id="GCE75995.1"/>
    </source>
</evidence>
<reference evidence="1 2" key="1">
    <citation type="submission" date="2019-01" db="EMBL/GenBank/DDBJ databases">
        <title>Draft genome sequence of Cellulomonas takizawaensis strain TKZ-21.</title>
        <authorList>
            <person name="Yamamura H."/>
            <person name="Hayashi T."/>
            <person name="Hamada M."/>
            <person name="Serisawa Y."/>
            <person name="Matsuyama K."/>
            <person name="Nakagawa Y."/>
            <person name="Otoguro M."/>
            <person name="Yanagida F."/>
            <person name="Hayakawa M."/>
        </authorList>
    </citation>
    <scope>NUCLEOTIDE SEQUENCE [LARGE SCALE GENOMIC DNA]</scope>
    <source>
        <strain evidence="1 2">NBRC12680</strain>
    </source>
</reference>